<comment type="catalytic activity">
    <reaction evidence="14">
        <text>a medium-chain 2,3-saturated fatty acyl-CoA + oxidized [electron-transfer flavoprotein] + H(+) = a medium-chain (2E)-enoyl-CoA + reduced [electron-transfer flavoprotein]</text>
        <dbReference type="Rhea" id="RHEA:14477"/>
        <dbReference type="Rhea" id="RHEA-COMP:10685"/>
        <dbReference type="Rhea" id="RHEA-COMP:10686"/>
        <dbReference type="ChEBI" id="CHEBI:15378"/>
        <dbReference type="ChEBI" id="CHEBI:57692"/>
        <dbReference type="ChEBI" id="CHEBI:58307"/>
        <dbReference type="ChEBI" id="CHEBI:83723"/>
        <dbReference type="ChEBI" id="CHEBI:83726"/>
        <dbReference type="EC" id="1.3.8.7"/>
    </reaction>
</comment>
<evidence type="ECO:0000256" key="4">
    <source>
        <dbReference type="ARBA" id="ARBA00009347"/>
    </source>
</evidence>
<dbReference type="PANTHER" id="PTHR48083:SF2">
    <property type="entry name" value="MEDIUM-CHAIN SPECIFIC ACYL-COA DEHYDROGENASE, MITOCHONDRIAL"/>
    <property type="match status" value="1"/>
</dbReference>
<organism evidence="16 17">
    <name type="scientific">Daphnia galeata</name>
    <dbReference type="NCBI Taxonomy" id="27404"/>
    <lineage>
        <taxon>Eukaryota</taxon>
        <taxon>Metazoa</taxon>
        <taxon>Ecdysozoa</taxon>
        <taxon>Arthropoda</taxon>
        <taxon>Crustacea</taxon>
        <taxon>Branchiopoda</taxon>
        <taxon>Diplostraca</taxon>
        <taxon>Cladocera</taxon>
        <taxon>Anomopoda</taxon>
        <taxon>Daphniidae</taxon>
        <taxon>Daphnia</taxon>
    </lineage>
</organism>
<dbReference type="PROSITE" id="PS00073">
    <property type="entry name" value="ACYL_COA_DH_2"/>
    <property type="match status" value="1"/>
</dbReference>
<dbReference type="InterPro" id="IPR036397">
    <property type="entry name" value="RNaseH_sf"/>
</dbReference>
<dbReference type="InterPro" id="IPR006091">
    <property type="entry name" value="Acyl-CoA_Oxase/DH_mid-dom"/>
</dbReference>
<protein>
    <recommendedName>
        <fullName evidence="6">Medium-chain specific acyl-CoA dehydrogenase, mitochondrial</fullName>
        <ecNumber evidence="5">1.3.8.7</ecNumber>
    </recommendedName>
</protein>
<dbReference type="EMBL" id="CAKKLH010000022">
    <property type="protein sequence ID" value="CAH0099590.1"/>
    <property type="molecule type" value="Genomic_DNA"/>
</dbReference>
<evidence type="ECO:0000259" key="15">
    <source>
        <dbReference type="SMART" id="SM00474"/>
    </source>
</evidence>
<evidence type="ECO:0000256" key="7">
    <source>
        <dbReference type="ARBA" id="ARBA00022630"/>
    </source>
</evidence>
<evidence type="ECO:0000256" key="3">
    <source>
        <dbReference type="ARBA" id="ARBA00005198"/>
    </source>
</evidence>
<evidence type="ECO:0000256" key="10">
    <source>
        <dbReference type="ARBA" id="ARBA00022946"/>
    </source>
</evidence>
<comment type="caution">
    <text evidence="16">The sequence shown here is derived from an EMBL/GenBank/DDBJ whole genome shotgun (WGS) entry which is preliminary data.</text>
</comment>
<dbReference type="Pfam" id="PF01612">
    <property type="entry name" value="DNA_pol_A_exo1"/>
    <property type="match status" value="1"/>
</dbReference>
<dbReference type="EC" id="1.3.8.7" evidence="5"/>
<comment type="similarity">
    <text evidence="4">Belongs to the acyl-CoA dehydrogenase family.</text>
</comment>
<dbReference type="GO" id="GO:0003676">
    <property type="term" value="F:nucleic acid binding"/>
    <property type="evidence" value="ECO:0007669"/>
    <property type="project" value="InterPro"/>
</dbReference>
<dbReference type="CDD" id="cd06141">
    <property type="entry name" value="WRN_exo"/>
    <property type="match status" value="1"/>
</dbReference>
<evidence type="ECO:0000256" key="13">
    <source>
        <dbReference type="ARBA" id="ARBA00023128"/>
    </source>
</evidence>
<dbReference type="Pfam" id="PF00441">
    <property type="entry name" value="Acyl-CoA_dh_1"/>
    <property type="match status" value="1"/>
</dbReference>
<dbReference type="GO" id="GO:0008408">
    <property type="term" value="F:3'-5' exonuclease activity"/>
    <property type="evidence" value="ECO:0007669"/>
    <property type="project" value="InterPro"/>
</dbReference>
<dbReference type="OrthoDB" id="1920326at2759"/>
<accession>A0A8J2RCA0</accession>
<dbReference type="InterPro" id="IPR002562">
    <property type="entry name" value="3'-5'_exonuclease_dom"/>
</dbReference>
<dbReference type="InterPro" id="IPR013786">
    <property type="entry name" value="AcylCoA_DH/ox_N"/>
</dbReference>
<dbReference type="SUPFAM" id="SSF56645">
    <property type="entry name" value="Acyl-CoA dehydrogenase NM domain-like"/>
    <property type="match status" value="1"/>
</dbReference>
<keyword evidence="12" id="KW-0443">Lipid metabolism</keyword>
<dbReference type="SUPFAM" id="SSF47203">
    <property type="entry name" value="Acyl-CoA dehydrogenase C-terminal domain-like"/>
    <property type="match status" value="1"/>
</dbReference>
<keyword evidence="10" id="KW-0809">Transit peptide</keyword>
<dbReference type="GO" id="GO:0070991">
    <property type="term" value="F:medium-chain fatty acyl-CoA dehydrogenase activity"/>
    <property type="evidence" value="ECO:0007669"/>
    <property type="project" value="UniProtKB-EC"/>
</dbReference>
<dbReference type="InterPro" id="IPR006089">
    <property type="entry name" value="Acyl-CoA_DH_CS"/>
</dbReference>
<proteinExistence type="inferred from homology"/>
<name>A0A8J2RCA0_9CRUS</name>
<dbReference type="PANTHER" id="PTHR48083">
    <property type="entry name" value="MEDIUM-CHAIN SPECIFIC ACYL-COA DEHYDROGENASE, MITOCHONDRIAL-RELATED"/>
    <property type="match status" value="1"/>
</dbReference>
<dbReference type="InterPro" id="IPR012337">
    <property type="entry name" value="RNaseH-like_sf"/>
</dbReference>
<dbReference type="GO" id="GO:0006139">
    <property type="term" value="P:nucleobase-containing compound metabolic process"/>
    <property type="evidence" value="ECO:0007669"/>
    <property type="project" value="InterPro"/>
</dbReference>
<dbReference type="SMART" id="SM00474">
    <property type="entry name" value="35EXOc"/>
    <property type="match status" value="1"/>
</dbReference>
<evidence type="ECO:0000256" key="9">
    <source>
        <dbReference type="ARBA" id="ARBA00022832"/>
    </source>
</evidence>
<evidence type="ECO:0000256" key="14">
    <source>
        <dbReference type="ARBA" id="ARBA00047882"/>
    </source>
</evidence>
<sequence length="964" mass="108079">MNTVDRKWPLLTIVSLGIGIGTIFVAGRSLARAAFHWQFSKKSNVIQTRLKNKLENPLQATTVVTRISEWDDVYSMLLRDCSEIPILGFDCEWSNVDGNTQPIALIQLASHQGICALVRVCCLSTLPETLKSILANPKILKVGVATWEDTSKLKRDLGIHLCGGYDVRHLIFRHPKRVSLLSKPGLSGLSEQLLGTVLNKHFSIRCSDWETENLSDIQVKYASQDAIASIAICLKLVAETRAPDLSTMWSISNIYDFYTSWATKSAVPDTKFRMPSINKNVGIFSGNAKEKKFGPIKQNNSRAYSARKSALYDNCILQAPDGQQLCTCDYKKAMWYFAKGRGEVVCENPLTVRLNFEPSGRPSSEYDRYYLTDKVNKCVVCGQCESFLRKNIVPHEYRKHFPDHLKDHKSHDILLLCMECHTICNTHENTVKNELSIKCNAPIGTERDVKSKIDRRLSGVQKAANALVLNRNAIPSNRAKELEEIIRNYYEVEVVTPEILEMAKNLEIHVPNADYVPHGLKVVRFFQEEQTDGLLALERLWREHFLETMRPRHLPALWSVEHHRKPEEKWGNDVNSYFKEPTPEQLEIQQLARQFSRSEIIPVAAHHDQTGEYPWDIIKKAHGLGLMNHHIPEEFGGSDIGSFESAMIMEEFGYGCCGITTPMDVNNLGQIPVVLAGNKEQKKKYLGRMVEEPLICAYGVTEPGAGSDVAGIKTKAEKKGDHYVLNGQKMWITNAGHANWYFVLARTNPDPKAPPHKALTGFIVDRDTPGLTPGRKEINMGQRASDTRGITFEDVLVPKENVLIGEGVGFKIAMGAFDRTRPTVASGAVGLAQRALDEATKYSLERCTFGVPIAKHQLVMSMLAEMAMGIEAARLAWMRASWETDQGRRNTYYASIAKAMAADVANKCATDAVQIFGGNGYNTDYPVEKLMRDAKIYQIYEGTAQIQRLIIARELLSRSSNASS</sequence>
<comment type="pathway">
    <text evidence="3">Lipid metabolism; mitochondrial fatty acid beta-oxidation.</text>
</comment>
<keyword evidence="17" id="KW-1185">Reference proteome</keyword>
<evidence type="ECO:0000313" key="17">
    <source>
        <dbReference type="Proteomes" id="UP000789390"/>
    </source>
</evidence>
<dbReference type="GO" id="GO:0050660">
    <property type="term" value="F:flavin adenine dinucleotide binding"/>
    <property type="evidence" value="ECO:0007669"/>
    <property type="project" value="InterPro"/>
</dbReference>
<evidence type="ECO:0000256" key="6">
    <source>
        <dbReference type="ARBA" id="ARBA00019125"/>
    </source>
</evidence>
<evidence type="ECO:0000256" key="12">
    <source>
        <dbReference type="ARBA" id="ARBA00023098"/>
    </source>
</evidence>
<dbReference type="Proteomes" id="UP000789390">
    <property type="component" value="Unassembled WGS sequence"/>
</dbReference>
<keyword evidence="13" id="KW-0496">Mitochondrion</keyword>
<keyword evidence="9" id="KW-0276">Fatty acid metabolism</keyword>
<dbReference type="Gene3D" id="3.30.420.10">
    <property type="entry name" value="Ribonuclease H-like superfamily/Ribonuclease H"/>
    <property type="match status" value="1"/>
</dbReference>
<comment type="cofactor">
    <cofactor evidence="1">
        <name>FAD</name>
        <dbReference type="ChEBI" id="CHEBI:57692"/>
    </cofactor>
</comment>
<keyword evidence="11" id="KW-0560">Oxidoreductase</keyword>
<dbReference type="FunFam" id="1.20.140.10:FF:000011">
    <property type="entry name" value="Medium-chain specific acyl-CoA dehydrogenase, mitochondrial"/>
    <property type="match status" value="1"/>
</dbReference>
<dbReference type="Gene3D" id="2.40.110.10">
    <property type="entry name" value="Butyryl-CoA Dehydrogenase, subunit A, domain 2"/>
    <property type="match status" value="1"/>
</dbReference>
<dbReference type="InterPro" id="IPR009075">
    <property type="entry name" value="AcylCo_DH/oxidase_C"/>
</dbReference>
<dbReference type="InterPro" id="IPR036250">
    <property type="entry name" value="AcylCo_DH-like_C"/>
</dbReference>
<feature type="domain" description="3'-5' exonuclease" evidence="15">
    <location>
        <begin position="61"/>
        <end position="241"/>
    </location>
</feature>
<evidence type="ECO:0000313" key="16">
    <source>
        <dbReference type="EMBL" id="CAH0099590.1"/>
    </source>
</evidence>
<evidence type="ECO:0000256" key="2">
    <source>
        <dbReference type="ARBA" id="ARBA00004305"/>
    </source>
</evidence>
<gene>
    <name evidence="16" type="ORF">DGAL_LOCUS1737</name>
</gene>
<evidence type="ECO:0000256" key="11">
    <source>
        <dbReference type="ARBA" id="ARBA00023002"/>
    </source>
</evidence>
<dbReference type="PROSITE" id="PS00072">
    <property type="entry name" value="ACYL_COA_DH_1"/>
    <property type="match status" value="1"/>
</dbReference>
<dbReference type="GO" id="GO:0005759">
    <property type="term" value="C:mitochondrial matrix"/>
    <property type="evidence" value="ECO:0007669"/>
    <property type="project" value="UniProtKB-SubCell"/>
</dbReference>
<dbReference type="AlphaFoldDB" id="A0A8J2RCA0"/>
<reference evidence="16" key="1">
    <citation type="submission" date="2021-11" db="EMBL/GenBank/DDBJ databases">
        <authorList>
            <person name="Schell T."/>
        </authorList>
    </citation>
    <scope>NUCLEOTIDE SEQUENCE</scope>
    <source>
        <strain evidence="16">M5</strain>
    </source>
</reference>
<keyword evidence="8" id="KW-0274">FAD</keyword>
<dbReference type="Pfam" id="PF02771">
    <property type="entry name" value="Acyl-CoA_dh_N"/>
    <property type="match status" value="1"/>
</dbReference>
<evidence type="ECO:0000256" key="5">
    <source>
        <dbReference type="ARBA" id="ARBA00012033"/>
    </source>
</evidence>
<dbReference type="InterPro" id="IPR046373">
    <property type="entry name" value="Acyl-CoA_Oxase/DH_mid-dom_sf"/>
</dbReference>
<keyword evidence="7" id="KW-0285">Flavoprotein</keyword>
<dbReference type="GO" id="GO:0051793">
    <property type="term" value="P:medium-chain fatty acid catabolic process"/>
    <property type="evidence" value="ECO:0007669"/>
    <property type="project" value="TreeGrafter"/>
</dbReference>
<evidence type="ECO:0000256" key="1">
    <source>
        <dbReference type="ARBA" id="ARBA00001974"/>
    </source>
</evidence>
<dbReference type="InterPro" id="IPR037069">
    <property type="entry name" value="AcylCoA_DH/ox_N_sf"/>
</dbReference>
<dbReference type="SUPFAM" id="SSF53098">
    <property type="entry name" value="Ribonuclease H-like"/>
    <property type="match status" value="1"/>
</dbReference>
<dbReference type="Gene3D" id="1.20.140.10">
    <property type="entry name" value="Butyryl-CoA Dehydrogenase, subunit A, domain 3"/>
    <property type="match status" value="1"/>
</dbReference>
<dbReference type="FunFam" id="1.10.540.10:FF:000010">
    <property type="entry name" value="Medium-chain specific acyl-CoA dehydrogenase, mitochondrial"/>
    <property type="match status" value="1"/>
</dbReference>
<evidence type="ECO:0000256" key="8">
    <source>
        <dbReference type="ARBA" id="ARBA00022827"/>
    </source>
</evidence>
<dbReference type="Gene3D" id="1.10.540.10">
    <property type="entry name" value="Acyl-CoA dehydrogenase/oxidase, N-terminal domain"/>
    <property type="match status" value="1"/>
</dbReference>
<dbReference type="InterPro" id="IPR009100">
    <property type="entry name" value="AcylCoA_DH/oxidase_NM_dom_sf"/>
</dbReference>
<dbReference type="Pfam" id="PF02770">
    <property type="entry name" value="Acyl-CoA_dh_M"/>
    <property type="match status" value="1"/>
</dbReference>
<dbReference type="InterPro" id="IPR050741">
    <property type="entry name" value="Acyl-CoA_dehydrogenase"/>
</dbReference>
<comment type="subcellular location">
    <subcellularLocation>
        <location evidence="2">Mitochondrion matrix</location>
    </subcellularLocation>
</comment>
<dbReference type="FunFam" id="2.40.110.10:FF:000007">
    <property type="entry name" value="Medium-chain specific acyl-CoA dehydrogenase, mitochondrial"/>
    <property type="match status" value="1"/>
</dbReference>